<gene>
    <name evidence="2" type="ORF">PHYPO_G00089970</name>
</gene>
<feature type="region of interest" description="Disordered" evidence="1">
    <location>
        <begin position="1473"/>
        <end position="1518"/>
    </location>
</feature>
<feature type="region of interest" description="Disordered" evidence="1">
    <location>
        <begin position="2951"/>
        <end position="2973"/>
    </location>
</feature>
<feature type="region of interest" description="Disordered" evidence="1">
    <location>
        <begin position="2166"/>
        <end position="2192"/>
    </location>
</feature>
<evidence type="ECO:0008006" key="4">
    <source>
        <dbReference type="Google" id="ProtNLM"/>
    </source>
</evidence>
<comment type="caution">
    <text evidence="2">The sequence shown here is derived from an EMBL/GenBank/DDBJ whole genome shotgun (WGS) entry which is preliminary data.</text>
</comment>
<protein>
    <recommendedName>
        <fullName evidence="4">Cilia- and flagella-associated protein 54</fullName>
    </recommendedName>
</protein>
<evidence type="ECO:0000313" key="3">
    <source>
        <dbReference type="Proteomes" id="UP000327468"/>
    </source>
</evidence>
<feature type="region of interest" description="Disordered" evidence="1">
    <location>
        <begin position="597"/>
        <end position="628"/>
    </location>
</feature>
<dbReference type="InterPro" id="IPR036116">
    <property type="entry name" value="FN3_sf"/>
</dbReference>
<dbReference type="PANTHER" id="PTHR33487:SF1">
    <property type="entry name" value="CILIA- AND FLAGELLA-ASSOCIATED PROTEIN 54"/>
    <property type="match status" value="1"/>
</dbReference>
<dbReference type="Proteomes" id="UP000327468">
    <property type="component" value="Chromosome 18"/>
</dbReference>
<evidence type="ECO:0000256" key="1">
    <source>
        <dbReference type="SAM" id="MobiDB-lite"/>
    </source>
</evidence>
<dbReference type="SUPFAM" id="SSF49265">
    <property type="entry name" value="Fibronectin type III"/>
    <property type="match status" value="1"/>
</dbReference>
<sequence>MSCLCVNVKFISVIKLVSDRSLKLFDIWRKYEPRLPGPYYEEHLLDIADFLFENKFYRLALWQGYRRYLQRFSPASLENIRNVEQLKQAFFPHGFHTAGAKLTLRALYGECLCAFYLERERCKQPDCIGMQKLLSVLAFLRITMQAILPHESLCWMVYNGSLYIYSICRFLMSVSHSAQALEYLLWACVCLETSIPLLIPSFLPWRATLYCSVCECYYDGQAAVQAEVFARRALGKIDELGKLEKLSGFPSSPDTTRAFKDATIKVAVMVFKRSVYESRRKPKGFFRLKQKASLRDGQNNPWPRTTTERILMELFEGNAAQFLAVLEALWDSSRRPLQTGTPDDPDIQEVAFELMSAGVSILSGNGGSSDRVRNDSLPLSLNALTPTCTLMEMAVAGENQISVDAAVKFVKLLFRYEQWDVFCSLSDNLVTVVSSLEGRLFRKAELELTLLEAMERLMSTQRVRSLGTKDLMAEVQTDKDQSSGLISMTEELLNLVQTLHVCVCEAAQDIRPDEDLVLDIVLFLWAKCKPVFQRAQARHYDPVCYMAKMAFPEKWVQTLFLLCEVAFMCQLADIDPVAVAEMTLRLASVLEGSADSPPLTIPTKDSNEGSSLQSTPVEKPTATPTVNSQAEHLEMVWTVLEKGLECVSRGRTVCLPRDASAISDTVYLQKVSGEHLRSSGDGQIETTSSSRMRALSMDMHMELLAFQHRVSLKLLDAYPDDENLEGRKRPLTQSAQGQSTAVHSKKARAECALQEKIKKNKISKVLFLVQKALLSYKKDATNRGTKKLLEEALALLEKAGVEEKRLVSAAASAEMGSGVEEGCRPPPPPVLLARSNRSLTFTPAPYVLEEQVCWYRIYGREVEGVNLKVRIGDCHLVGTGETIPSRGERLFCITGLEPNQKYIFAVAAYDTQGNLIGSSIGDTTRPVLASLPLPLLTAWAHLAQVAYQTGQYALAKKACSEIWSHFTLPPVADSGACQESVDEEAPEGLAQTKLCPETLQLSSPLLQQLFLTSIFMQTDIHIQQRALYCDSLSDGSPLIWGQEARLVECERMLVAIDLSLHLNDSSAALQAVVSCYGLLAPLIFYQIPSDPVVQVLLKCLMVLQEIPAALKQKRPVATTESLYHMVACITHYVAKGLRALKEDCMASSVMEQGKQLLLEMSESLQQHDKIQKHQKKSVAAQEGEPSEELKALTCSALKQHEKIGTVVNCDKPVRKREGRKPREKGHSVIQSNQAAADGFDQDLSGEENRKILYKVIGSSSLRNAFRTVMKFKQMSCFMEFAALLLQKALQEDQLELLIQWGREIFSWIKSRDESLMLPKKPYRKLRKDQKTFTSSVIQYCNKVNRVYKKKNELQKKISSSEDCEKEVKPVETMMKQGGSVRRHQRRRVMRQVCSDELPWRCRANLTLAQAHLVLLSKNLKLHVVTPLELCYSKFSLRFFSLARTGTLVKWNNISQHTKPPELSPSILKATIHKAKDTSQGAPDMSGEGSGESEAESELDTPRTQLTSDSEGSKTPETSRRHILFKPLDTINKASVHLRRAMVLAYRGRLWTSLQWVCEILWDQFNAIAFLVECSPSSETPRTLTLDQFYTWKVYDEEGEELEARPLNDGALVDLKWMRNLVLHTLELLFYQAKWEKLAHLALLYNFYTQEHYTHMITPVLVYAQRRLLERISYFGGPSVPQPHFTYTEMVTGEKVTCRNYAHKQLLLSSSMESWCESTASSAASEPLEVAERKRAMCVVSVPLDIDDTLRCFRESLTKKRHTLRAFQHSRTLIMVLLADTQHSIEVPFCKESCHGSQGRVEFNIAASTAPSIGPPDLSKEDFNSVGSVYSSPLSPSHIQTVLSSYSSSIKYLQANNYNSLQVQALHDLGNLHFYNGNPKAALSHWSKALDCSLQTTNVLQSWDGDSWGHNSSQQPLRHAGIWGCFQGALLSAKIAQYILTSNISQRTNCCLLSTKLFKCLLRASLPHPENDLEYASYTLNTELIPGVNIFSESDQTLVGCTVASLGFLCHWLYTSGHQLSALPLLALYQYVVSKVCRHPHLTAGCRILKVKMLTELRLFAEAVKEMHSVSDGEEVPMPHNSYTRAEKASTWKKFSNYKPLTDPCNLEVLEELVNKRPGEDFMALYGTKLTCRLHLARLQLILAMCSTIHDLPEPFTEVLETQVRSSITPSLRDSSSDGSPSSPSMTNEEPKDLQLQLQKDTLTPGQVKALLLKEIFSQLNSELFALQHIHTDPEELELAVEIRLLLSSLNLQQGKAASSADQAASALRLLQDSPLLQNESIQQLPPRCPSSVLKQSSTRAEHEQLYEPKADTGPQLGDMPAAVEALERMGRSLWLRCTLAVVQSLTAHIPGTVIYPGQQEIPKYLPVHYGQILYECRVIMHSAEADRLIKQGLAEAEAWGDPDTQALLLLQEVVLNTHCGRAPEENAYILQEAVSLLSGRNTLSLHSGLSLAKATLLLSELRGSDGQPLYLLTQKLLQQQVSLHLLHFTYAKFNISNLWSVHFFLFTAEDTGGVWSAEGTGRLGPLSTPAWRNIYRPQLPLLARTTMRLGQCLALQAMVSSSEEDEQRSNLWLLAQEELHSALIISRASASRDPQLEADILYLKGTVGRIRMSLGTLRHQAVVETFLESITLTHSHSHSLQLIHMCYMEMALIYLQQWRNTTTDLPKPAESDECSDWTHVPQSHLLLFWVCLRAAARTMEVFTNHGQLCGITTATEGPLPLTSLKALADFASNDLLSPCGGMEEPVLVHPSSAPDMDSELKVERCPEITWVHLSRYYTHLLNLRHISTHPMAGQCVEEFMSPAGDSNLTLRLTQLHTFFSDHLAAYKEKCVIPDPPSALILEPQTIQVRHPQQMVSDLHPWATLNTHQLCVQWHRPTLTSSGLAGKTIMLVFALNKAPMSDTQPNMPAAADIQAGHRLISTDSLKAIHAQLISVCVEAEVDLSVSASTPSMTTSVSCTQENKHGSRTSVKASTSTQQQMLLEKTRHICTEIRNLLKPDLKANPITKVPFEPSVQILCDLERCFNPASGATLEDRALSDWLFSLLT</sequence>
<proteinExistence type="predicted"/>
<dbReference type="EMBL" id="VFJC01000019">
    <property type="protein sequence ID" value="KAB5542294.1"/>
    <property type="molecule type" value="Genomic_DNA"/>
</dbReference>
<reference evidence="2 3" key="1">
    <citation type="submission" date="2019-06" db="EMBL/GenBank/DDBJ databases">
        <title>A chromosome-scale genome assembly of the striped catfish, Pangasianodon hypophthalmus.</title>
        <authorList>
            <person name="Wen M."/>
            <person name="Zahm M."/>
            <person name="Roques C."/>
            <person name="Cabau C."/>
            <person name="Klopp C."/>
            <person name="Donnadieu C."/>
            <person name="Jouanno E."/>
            <person name="Avarre J.-C."/>
            <person name="Campet M."/>
            <person name="Ha T.T.T."/>
            <person name="Dugue R."/>
            <person name="Lampietro C."/>
            <person name="Louis A."/>
            <person name="Herpin A."/>
            <person name="Echchiki A."/>
            <person name="Berthelot C."/>
            <person name="Parey E."/>
            <person name="Roest-Crollius H."/>
            <person name="Braasch I."/>
            <person name="Postlethwait J."/>
            <person name="Bobe J."/>
            <person name="Montfort J."/>
            <person name="Bouchez O."/>
            <person name="Begum T."/>
            <person name="Schartl M."/>
            <person name="Guiguen Y."/>
        </authorList>
    </citation>
    <scope>NUCLEOTIDE SEQUENCE [LARGE SCALE GENOMIC DNA]</scope>
    <source>
        <strain evidence="2 3">Indonesia</strain>
        <tissue evidence="2">Blood</tissue>
    </source>
</reference>
<feature type="region of interest" description="Disordered" evidence="1">
    <location>
        <begin position="725"/>
        <end position="744"/>
    </location>
</feature>
<feature type="compositionally biased region" description="Polar residues" evidence="1">
    <location>
        <begin position="731"/>
        <end position="742"/>
    </location>
</feature>
<dbReference type="Pfam" id="PF14858">
    <property type="entry name" value="CFAP54_N"/>
    <property type="match status" value="1"/>
</dbReference>
<dbReference type="PANTHER" id="PTHR33487">
    <property type="entry name" value="CILIA- AND FLAGELLA-ASSOCIATED PROTEIN 54"/>
    <property type="match status" value="1"/>
</dbReference>
<organism evidence="2 3">
    <name type="scientific">Pangasianodon hypophthalmus</name>
    <name type="common">Striped catfish</name>
    <name type="synonym">Helicophagus hypophthalmus</name>
    <dbReference type="NCBI Taxonomy" id="310915"/>
    <lineage>
        <taxon>Eukaryota</taxon>
        <taxon>Metazoa</taxon>
        <taxon>Chordata</taxon>
        <taxon>Craniata</taxon>
        <taxon>Vertebrata</taxon>
        <taxon>Euteleostomi</taxon>
        <taxon>Actinopterygii</taxon>
        <taxon>Neopterygii</taxon>
        <taxon>Teleostei</taxon>
        <taxon>Ostariophysi</taxon>
        <taxon>Siluriformes</taxon>
        <taxon>Pangasiidae</taxon>
        <taxon>Pangasianodon</taxon>
    </lineage>
</organism>
<evidence type="ECO:0000313" key="2">
    <source>
        <dbReference type="EMBL" id="KAB5542294.1"/>
    </source>
</evidence>
<feature type="compositionally biased region" description="Low complexity" evidence="1">
    <location>
        <begin position="2169"/>
        <end position="2184"/>
    </location>
</feature>
<dbReference type="GO" id="GO:0060271">
    <property type="term" value="P:cilium assembly"/>
    <property type="evidence" value="ECO:0007669"/>
    <property type="project" value="TreeGrafter"/>
</dbReference>
<dbReference type="InterPro" id="IPR027912">
    <property type="entry name" value="CFAP54"/>
</dbReference>
<name>A0A5N5LHM3_PANHP</name>
<feature type="compositionally biased region" description="Polar residues" evidence="1">
    <location>
        <begin position="608"/>
        <end position="628"/>
    </location>
</feature>
<keyword evidence="3" id="KW-1185">Reference proteome</keyword>
<accession>A0A5N5LHM3</accession>